<dbReference type="GeneID" id="26970454"/>
<dbReference type="RefSeq" id="XP_015703238.1">
    <property type="nucleotide sequence ID" value="XM_015847106.1"/>
</dbReference>
<sequence length="98" mass="10959">MLSDLQGSNLRTKHVRITLKAVHAHSVNNGGQLTLVDAAEEKSYAQGSSQRRTMPPLACLINHKNLEDIYRVRTEAFKLPPSCILGRLKSTIHLVQDR</sequence>
<dbReference type="HOGENOM" id="CLU_2334202_0_0_1"/>
<dbReference type="Proteomes" id="UP000002059">
    <property type="component" value="Partially assembled WGS sequence"/>
</dbReference>
<evidence type="ECO:0000313" key="2">
    <source>
        <dbReference type="Proteomes" id="UP000002059"/>
    </source>
</evidence>
<organism evidence="1 2">
    <name type="scientific">Paracoccidioides lutzii (strain ATCC MYA-826 / Pb01)</name>
    <name type="common">Paracoccidioides brasiliensis</name>
    <dbReference type="NCBI Taxonomy" id="502779"/>
    <lineage>
        <taxon>Eukaryota</taxon>
        <taxon>Fungi</taxon>
        <taxon>Dikarya</taxon>
        <taxon>Ascomycota</taxon>
        <taxon>Pezizomycotina</taxon>
        <taxon>Eurotiomycetes</taxon>
        <taxon>Eurotiomycetidae</taxon>
        <taxon>Onygenales</taxon>
        <taxon>Ajellomycetaceae</taxon>
        <taxon>Paracoccidioides</taxon>
    </lineage>
</organism>
<keyword evidence="2" id="KW-1185">Reference proteome</keyword>
<evidence type="ECO:0000313" key="1">
    <source>
        <dbReference type="EMBL" id="KGQ01741.1"/>
    </source>
</evidence>
<dbReference type="KEGG" id="pbl:PAAG_11459"/>
<protein>
    <submittedName>
        <fullName evidence="1">Uncharacterized protein</fullName>
    </submittedName>
</protein>
<dbReference type="EMBL" id="KN293996">
    <property type="protein sequence ID" value="KGQ01741.1"/>
    <property type="molecule type" value="Genomic_DNA"/>
</dbReference>
<proteinExistence type="predicted"/>
<dbReference type="VEuPathDB" id="FungiDB:PAAG_11459"/>
<reference evidence="1 2" key="1">
    <citation type="journal article" date="2011" name="PLoS Genet.">
        <title>Comparative genomic analysis of human fungal pathogens causing paracoccidioidomycosis.</title>
        <authorList>
            <person name="Desjardins C.A."/>
            <person name="Champion M.D."/>
            <person name="Holder J.W."/>
            <person name="Muszewska A."/>
            <person name="Goldberg J."/>
            <person name="Bailao A.M."/>
            <person name="Brigido M.M."/>
            <person name="Ferreira M.E."/>
            <person name="Garcia A.M."/>
            <person name="Grynberg M."/>
            <person name="Gujja S."/>
            <person name="Heiman D.I."/>
            <person name="Henn M.R."/>
            <person name="Kodira C.D."/>
            <person name="Leon-Narvaez H."/>
            <person name="Longo L.V."/>
            <person name="Ma L.J."/>
            <person name="Malavazi I."/>
            <person name="Matsuo A.L."/>
            <person name="Morais F.V."/>
            <person name="Pereira M."/>
            <person name="Rodriguez-Brito S."/>
            <person name="Sakthikumar S."/>
            <person name="Salem-Izacc S.M."/>
            <person name="Sykes S.M."/>
            <person name="Teixeira M.M."/>
            <person name="Vallejo M.C."/>
            <person name="Walter M.E."/>
            <person name="Yandava C."/>
            <person name="Young S."/>
            <person name="Zeng Q."/>
            <person name="Zucker J."/>
            <person name="Felipe M.S."/>
            <person name="Goldman G.H."/>
            <person name="Haas B.J."/>
            <person name="McEwen J.G."/>
            <person name="Nino-Vega G."/>
            <person name="Puccia R."/>
            <person name="San-Blas G."/>
            <person name="Soares C.M."/>
            <person name="Birren B.W."/>
            <person name="Cuomo C.A."/>
        </authorList>
    </citation>
    <scope>NUCLEOTIDE SEQUENCE [LARGE SCALE GENOMIC DNA]</scope>
    <source>
        <strain evidence="2">ATCC MYA-826 / Pb01</strain>
    </source>
</reference>
<name>A0A0A2V1U6_PARBA</name>
<gene>
    <name evidence="1" type="ORF">PAAG_11459</name>
</gene>
<accession>A0A0A2V1U6</accession>
<dbReference type="AlphaFoldDB" id="A0A0A2V1U6"/>